<dbReference type="EC" id="2.3.1.35" evidence="13"/>
<comment type="function">
    <text evidence="12 13">Catalyzes two activities which are involved in the cyclic version of arginine biosynthesis: the synthesis of N-acetylglutamate from glutamate and acetyl-CoA as the acetyl donor, and of ornithine by transacetylation between N(2)-acetylornithine and glutamate.</text>
</comment>
<evidence type="ECO:0000256" key="4">
    <source>
        <dbReference type="ARBA" id="ARBA00022571"/>
    </source>
</evidence>
<dbReference type="EC" id="2.3.1.1" evidence="13"/>
<evidence type="ECO:0000256" key="12">
    <source>
        <dbReference type="ARBA" id="ARBA00054976"/>
    </source>
</evidence>
<feature type="chain" id="PRO_5035029627" description="Arginine biosynthesis bifunctional protein ArgJ alpha chain" evidence="13">
    <location>
        <begin position="1"/>
        <end position="198"/>
    </location>
</feature>
<feature type="binding site" evidence="13">
    <location>
        <position position="188"/>
    </location>
    <ligand>
        <name>substrate</name>
    </ligand>
</feature>
<name>A0A8E2I4B7_9BACI</name>
<evidence type="ECO:0000256" key="1">
    <source>
        <dbReference type="ARBA" id="ARBA00004496"/>
    </source>
</evidence>
<dbReference type="GO" id="GO:0006592">
    <property type="term" value="P:ornithine biosynthetic process"/>
    <property type="evidence" value="ECO:0007669"/>
    <property type="project" value="TreeGrafter"/>
</dbReference>
<dbReference type="EMBL" id="MTLA01000312">
    <property type="protein sequence ID" value="OOP66461.1"/>
    <property type="molecule type" value="Genomic_DNA"/>
</dbReference>
<keyword evidence="4 13" id="KW-0055">Arginine biosynthesis</keyword>
<dbReference type="SUPFAM" id="SSF56266">
    <property type="entry name" value="DmpA/ArgJ-like"/>
    <property type="match status" value="1"/>
</dbReference>
<sequence length="413" mass="44855">MNSIEQIINEEIRVVENGSITTPAGFFAGGLHCGIKRKKLDLGWLYSVVPATAACVYTTNQFQAPPLIVTKEGIEKSQKIQGVIVNSGIANACTGNQGLSNAYEMRKLFAEQMNIQEYLVAVSSTGVIGEQLPMEKIKSGISEIGDIQRQNDPSEFEKAILTTDTFSKHVCVQLQIDGKTVTIGGTAKGSGMIHPNMATMLGFITTDAVVKEADLQIALKQVVDKTFNMITVDGDTSTNDMVLLLANQQANHQELSILHPQWQLFMEGLEMVCRSLAKQIAKDGEGATKLIEVQVQGASSCEDAKKVAKSIIGSNLVKTAVFGEDPNWGRIIAAIGYSGAQLNPEHLKVRLGPFTVIEKGLPFPFSEAEAKHYLQQNEVIQIFADLYCGGGKATAWGCDLTYDYVKINASYRT</sequence>
<comment type="pathway">
    <text evidence="13">Amino-acid biosynthesis; L-arginine biosynthesis; L-ornithine and N-acetyl-L-glutamate from L-glutamate and N(2)-acetyl-L-ornithine (cyclic): step 1/1.</text>
</comment>
<feature type="binding site" evidence="13">
    <location>
        <position position="199"/>
    </location>
    <ligand>
        <name>substrate</name>
    </ligand>
</feature>
<comment type="subcellular location">
    <subcellularLocation>
        <location evidence="1 13">Cytoplasm</location>
    </subcellularLocation>
</comment>
<dbReference type="PANTHER" id="PTHR23100">
    <property type="entry name" value="ARGININE BIOSYNTHESIS BIFUNCTIONAL PROTEIN ARGJ"/>
    <property type="match status" value="1"/>
</dbReference>
<dbReference type="InterPro" id="IPR016117">
    <property type="entry name" value="ArgJ-like_dom_sf"/>
</dbReference>
<comment type="catalytic activity">
    <reaction evidence="10 13">
        <text>L-glutamate + acetyl-CoA = N-acetyl-L-glutamate + CoA + H(+)</text>
        <dbReference type="Rhea" id="RHEA:24292"/>
        <dbReference type="ChEBI" id="CHEBI:15378"/>
        <dbReference type="ChEBI" id="CHEBI:29985"/>
        <dbReference type="ChEBI" id="CHEBI:44337"/>
        <dbReference type="ChEBI" id="CHEBI:57287"/>
        <dbReference type="ChEBI" id="CHEBI:57288"/>
        <dbReference type="EC" id="2.3.1.1"/>
    </reaction>
</comment>
<dbReference type="RefSeq" id="WP_078111109.1">
    <property type="nucleotide sequence ID" value="NZ_CP065424.1"/>
</dbReference>
<comment type="caution">
    <text evidence="14">The sequence shown here is derived from an EMBL/GenBank/DDBJ whole genome shotgun (WGS) entry which is preliminary data.</text>
</comment>
<dbReference type="Gene3D" id="3.10.20.340">
    <property type="entry name" value="ArgJ beta chain, C-terminal domain"/>
    <property type="match status" value="1"/>
</dbReference>
<dbReference type="FunFam" id="3.30.2330.10:FF:000001">
    <property type="entry name" value="Arginine biosynthesis bifunctional protein ArgJ, mitochondrial"/>
    <property type="match status" value="1"/>
</dbReference>
<dbReference type="GO" id="GO:0005737">
    <property type="term" value="C:cytoplasm"/>
    <property type="evidence" value="ECO:0007669"/>
    <property type="project" value="UniProtKB-SubCell"/>
</dbReference>
<protein>
    <recommendedName>
        <fullName evidence="13">Arginine biosynthesis bifunctional protein ArgJ</fullName>
    </recommendedName>
    <domain>
        <recommendedName>
            <fullName evidence="13">Glutamate N-acetyltransferase</fullName>
            <ecNumber evidence="13">2.3.1.35</ecNumber>
        </recommendedName>
        <alternativeName>
            <fullName evidence="13">Ornithine acetyltransferase</fullName>
            <shortName evidence="13">OATase</shortName>
        </alternativeName>
        <alternativeName>
            <fullName evidence="13">Ornithine transacetylase</fullName>
        </alternativeName>
    </domain>
    <domain>
        <recommendedName>
            <fullName evidence="13">Amino-acid acetyltransferase</fullName>
            <ecNumber evidence="13">2.3.1.1</ecNumber>
        </recommendedName>
        <alternativeName>
            <fullName evidence="13">N-acetylglutamate synthase</fullName>
            <shortName evidence="13">AGSase</shortName>
        </alternativeName>
    </domain>
    <component>
        <recommendedName>
            <fullName evidence="13">Arginine biosynthesis bifunctional protein ArgJ alpha chain</fullName>
        </recommendedName>
    </component>
    <component>
        <recommendedName>
            <fullName evidence="13">Arginine biosynthesis bifunctional protein ArgJ beta chain</fullName>
        </recommendedName>
    </component>
</protein>
<keyword evidence="8 13" id="KW-0511">Multifunctional enzyme</keyword>
<evidence type="ECO:0000256" key="7">
    <source>
        <dbReference type="ARBA" id="ARBA00022813"/>
    </source>
</evidence>
<evidence type="ECO:0000313" key="14">
    <source>
        <dbReference type="EMBL" id="OOP66461.1"/>
    </source>
</evidence>
<comment type="subunit">
    <text evidence="3 13">Heterotetramer of two alpha and two beta chains.</text>
</comment>
<dbReference type="NCBIfam" id="TIGR00120">
    <property type="entry name" value="ArgJ"/>
    <property type="match status" value="1"/>
</dbReference>
<evidence type="ECO:0000256" key="10">
    <source>
        <dbReference type="ARBA" id="ARBA00048372"/>
    </source>
</evidence>
<evidence type="ECO:0000256" key="2">
    <source>
        <dbReference type="ARBA" id="ARBA00006774"/>
    </source>
</evidence>
<keyword evidence="15" id="KW-1185">Reference proteome</keyword>
<feature type="active site" description="Nucleophile" evidence="13">
    <location>
        <position position="199"/>
    </location>
</feature>
<dbReference type="FunFam" id="3.10.20.340:FF:000001">
    <property type="entry name" value="Arginine biosynthesis bifunctional protein ArgJ, chloroplastic"/>
    <property type="match status" value="1"/>
</dbReference>
<feature type="site" description="Involved in the stabilization of negative charge on the oxyanion by the formation of the oxyanion hole" evidence="13">
    <location>
        <position position="126"/>
    </location>
</feature>
<dbReference type="GO" id="GO:0004358">
    <property type="term" value="F:L-glutamate N-acetyltransferase activity, acting on acetyl-L-ornithine as donor"/>
    <property type="evidence" value="ECO:0007669"/>
    <property type="project" value="UniProtKB-UniRule"/>
</dbReference>
<dbReference type="NCBIfam" id="NF003802">
    <property type="entry name" value="PRK05388.1"/>
    <property type="match status" value="1"/>
</dbReference>
<dbReference type="InterPro" id="IPR042195">
    <property type="entry name" value="ArgJ_beta_C"/>
</dbReference>
<dbReference type="InterPro" id="IPR002813">
    <property type="entry name" value="Arg_biosynth_ArgJ"/>
</dbReference>
<dbReference type="GO" id="GO:0004042">
    <property type="term" value="F:L-glutamate N-acetyltransferase activity"/>
    <property type="evidence" value="ECO:0007669"/>
    <property type="project" value="UniProtKB-UniRule"/>
</dbReference>
<dbReference type="GO" id="GO:0006526">
    <property type="term" value="P:L-arginine biosynthetic process"/>
    <property type="evidence" value="ECO:0007669"/>
    <property type="project" value="UniProtKB-UniRule"/>
</dbReference>
<evidence type="ECO:0000256" key="6">
    <source>
        <dbReference type="ARBA" id="ARBA00022679"/>
    </source>
</evidence>
<dbReference type="Gene3D" id="3.30.2330.10">
    <property type="entry name" value="arginine biosynthesis bifunctional protein suprefamily"/>
    <property type="match status" value="1"/>
</dbReference>
<evidence type="ECO:0000256" key="13">
    <source>
        <dbReference type="HAMAP-Rule" id="MF_01106"/>
    </source>
</evidence>
<keyword evidence="13" id="KW-0963">Cytoplasm</keyword>
<reference evidence="14 15" key="1">
    <citation type="submission" date="2017-01" db="EMBL/GenBank/DDBJ databases">
        <title>Draft genome sequence of Bacillus oleronius.</title>
        <authorList>
            <person name="Allam M."/>
        </authorList>
    </citation>
    <scope>NUCLEOTIDE SEQUENCE [LARGE SCALE GENOMIC DNA]</scope>
    <source>
        <strain evidence="14 15">DSM 9356</strain>
    </source>
</reference>
<dbReference type="FunFam" id="3.60.70.12:FF:000001">
    <property type="entry name" value="Arginine biosynthesis bifunctional protein ArgJ, chloroplastic"/>
    <property type="match status" value="1"/>
</dbReference>
<gene>
    <name evidence="13" type="primary">argJ</name>
    <name evidence="14" type="ORF">BWZ43_20920</name>
</gene>
<dbReference type="CDD" id="cd02152">
    <property type="entry name" value="OAT"/>
    <property type="match status" value="1"/>
</dbReference>
<comment type="similarity">
    <text evidence="2 13">Belongs to the ArgJ family.</text>
</comment>
<feature type="binding site" evidence="13">
    <location>
        <position position="285"/>
    </location>
    <ligand>
        <name>substrate</name>
    </ligand>
</feature>
<accession>A0A8E2I4B7</accession>
<feature type="binding site" evidence="13">
    <location>
        <position position="162"/>
    </location>
    <ligand>
        <name>substrate</name>
    </ligand>
</feature>
<dbReference type="PANTHER" id="PTHR23100:SF0">
    <property type="entry name" value="ARGININE BIOSYNTHESIS BIFUNCTIONAL PROTEIN ARGJ, MITOCHONDRIAL"/>
    <property type="match status" value="1"/>
</dbReference>
<keyword evidence="7 13" id="KW-0068">Autocatalytic cleavage</keyword>
<dbReference type="AlphaFoldDB" id="A0A8E2I4B7"/>
<feature type="site" description="Involved in the stabilization of negative charge on the oxyanion by the formation of the oxyanion hole" evidence="13">
    <location>
        <position position="125"/>
    </location>
</feature>
<evidence type="ECO:0000256" key="9">
    <source>
        <dbReference type="ARBA" id="ARBA00023315"/>
    </source>
</evidence>
<comment type="pathway">
    <text evidence="13">Amino-acid biosynthesis; L-arginine biosynthesis; N(2)-acetyl-L-ornithine from L-glutamate: step 1/4.</text>
</comment>
<keyword evidence="5 13" id="KW-0028">Amino-acid biosynthesis</keyword>
<dbReference type="UniPathway" id="UPA00068">
    <property type="reaction ID" value="UER00106"/>
</dbReference>
<organism evidence="14 15">
    <name type="scientific">Heyndrickxia oleronia</name>
    <dbReference type="NCBI Taxonomy" id="38875"/>
    <lineage>
        <taxon>Bacteria</taxon>
        <taxon>Bacillati</taxon>
        <taxon>Bacillota</taxon>
        <taxon>Bacilli</taxon>
        <taxon>Bacillales</taxon>
        <taxon>Bacillaceae</taxon>
        <taxon>Heyndrickxia</taxon>
    </lineage>
</organism>
<dbReference type="Pfam" id="PF01960">
    <property type="entry name" value="ArgJ"/>
    <property type="match status" value="1"/>
</dbReference>
<evidence type="ECO:0000256" key="11">
    <source>
        <dbReference type="ARBA" id="ARBA00049439"/>
    </source>
</evidence>
<feature type="chain" id="PRO_5035029628" description="Arginine biosynthesis bifunctional protein ArgJ beta chain" evidence="13">
    <location>
        <begin position="199"/>
        <end position="413"/>
    </location>
</feature>
<feature type="binding site" evidence="13">
    <location>
        <position position="408"/>
    </location>
    <ligand>
        <name>substrate</name>
    </ligand>
</feature>
<feature type="binding site" evidence="13">
    <location>
        <position position="413"/>
    </location>
    <ligand>
        <name>substrate</name>
    </ligand>
</feature>
<feature type="site" description="Cleavage; by autolysis" evidence="13">
    <location>
        <begin position="198"/>
        <end position="199"/>
    </location>
</feature>
<keyword evidence="9 13" id="KW-0012">Acyltransferase</keyword>
<dbReference type="Gene3D" id="3.60.70.12">
    <property type="entry name" value="L-amino peptidase D-ALA esterase/amidase"/>
    <property type="match status" value="1"/>
</dbReference>
<keyword evidence="6 13" id="KW-0808">Transferase</keyword>
<evidence type="ECO:0000313" key="15">
    <source>
        <dbReference type="Proteomes" id="UP000189761"/>
    </source>
</evidence>
<dbReference type="Proteomes" id="UP000189761">
    <property type="component" value="Unassembled WGS sequence"/>
</dbReference>
<evidence type="ECO:0000256" key="8">
    <source>
        <dbReference type="ARBA" id="ARBA00023268"/>
    </source>
</evidence>
<evidence type="ECO:0000256" key="3">
    <source>
        <dbReference type="ARBA" id="ARBA00011475"/>
    </source>
</evidence>
<evidence type="ECO:0000256" key="5">
    <source>
        <dbReference type="ARBA" id="ARBA00022605"/>
    </source>
</evidence>
<comment type="catalytic activity">
    <reaction evidence="11 13">
        <text>N(2)-acetyl-L-ornithine + L-glutamate = N-acetyl-L-glutamate + L-ornithine</text>
        <dbReference type="Rhea" id="RHEA:15349"/>
        <dbReference type="ChEBI" id="CHEBI:29985"/>
        <dbReference type="ChEBI" id="CHEBI:44337"/>
        <dbReference type="ChEBI" id="CHEBI:46911"/>
        <dbReference type="ChEBI" id="CHEBI:57805"/>
        <dbReference type="EC" id="2.3.1.35"/>
    </reaction>
</comment>
<proteinExistence type="inferred from homology"/>
<dbReference type="HAMAP" id="MF_01106">
    <property type="entry name" value="ArgJ"/>
    <property type="match status" value="1"/>
</dbReference>